<evidence type="ECO:0000259" key="1">
    <source>
        <dbReference type="Pfam" id="PF13460"/>
    </source>
</evidence>
<dbReference type="InterPro" id="IPR051783">
    <property type="entry name" value="NAD(P)-dependent_oxidoreduct"/>
</dbReference>
<dbReference type="Gene3D" id="3.40.50.720">
    <property type="entry name" value="NAD(P)-binding Rossmann-like Domain"/>
    <property type="match status" value="1"/>
</dbReference>
<dbReference type="EMBL" id="JAPQKI010000005">
    <property type="protein sequence ID" value="KAJ5100067.1"/>
    <property type="molecule type" value="Genomic_DNA"/>
</dbReference>
<dbReference type="AlphaFoldDB" id="A0A9W9KCK4"/>
<organism evidence="2 3">
    <name type="scientific">Penicillium argentinense</name>
    <dbReference type="NCBI Taxonomy" id="1131581"/>
    <lineage>
        <taxon>Eukaryota</taxon>
        <taxon>Fungi</taxon>
        <taxon>Dikarya</taxon>
        <taxon>Ascomycota</taxon>
        <taxon>Pezizomycotina</taxon>
        <taxon>Eurotiomycetes</taxon>
        <taxon>Eurotiomycetidae</taxon>
        <taxon>Eurotiales</taxon>
        <taxon>Aspergillaceae</taxon>
        <taxon>Penicillium</taxon>
    </lineage>
</organism>
<dbReference type="RefSeq" id="XP_056475720.1">
    <property type="nucleotide sequence ID" value="XM_056619561.1"/>
</dbReference>
<dbReference type="GeneID" id="81358540"/>
<dbReference type="Proteomes" id="UP001149074">
    <property type="component" value="Unassembled WGS sequence"/>
</dbReference>
<sequence length="304" mass="32387">MKVFVVGATGAIGRYAVQALVDAGHSVTAVARTPEKASRLQNQGASTTTVSIYDRMALIKQIEGHQAVVNLATAIPPVSKFMQSSAWVENDRVRKEGSATIVDAAISAGAERIVQESVSMLYADQGDAWIHENSPTDDFPMAHGNLAAEASTHRFIKTGGTGVILRFGWFYGPGAKHSEEFFRLARNHIAIMMGPPNGYVSSIHVADAGAAVAAALAVPSGTYNVVDDEPLTKRAYADALSTAAGRPAWLRLPGRAALLLGNRSTSLTRSTRVSNAKLREESGWLPSFSSARDGWLATAKILRK</sequence>
<dbReference type="GO" id="GO:0005737">
    <property type="term" value="C:cytoplasm"/>
    <property type="evidence" value="ECO:0007669"/>
    <property type="project" value="TreeGrafter"/>
</dbReference>
<name>A0A9W9KCK4_9EURO</name>
<dbReference type="GO" id="GO:0004029">
    <property type="term" value="F:aldehyde dehydrogenase (NAD+) activity"/>
    <property type="evidence" value="ECO:0007669"/>
    <property type="project" value="TreeGrafter"/>
</dbReference>
<dbReference type="PANTHER" id="PTHR48079:SF6">
    <property type="entry name" value="NAD(P)-BINDING DOMAIN-CONTAINING PROTEIN-RELATED"/>
    <property type="match status" value="1"/>
</dbReference>
<dbReference type="Pfam" id="PF13460">
    <property type="entry name" value="NAD_binding_10"/>
    <property type="match status" value="1"/>
</dbReference>
<evidence type="ECO:0000313" key="3">
    <source>
        <dbReference type="Proteomes" id="UP001149074"/>
    </source>
</evidence>
<dbReference type="PANTHER" id="PTHR48079">
    <property type="entry name" value="PROTEIN YEEZ"/>
    <property type="match status" value="1"/>
</dbReference>
<reference evidence="2" key="1">
    <citation type="submission" date="2022-11" db="EMBL/GenBank/DDBJ databases">
        <authorList>
            <person name="Petersen C."/>
        </authorList>
    </citation>
    <scope>NUCLEOTIDE SEQUENCE</scope>
    <source>
        <strain evidence="2">IBT 30761</strain>
    </source>
</reference>
<feature type="domain" description="NAD(P)-binding" evidence="1">
    <location>
        <begin position="7"/>
        <end position="172"/>
    </location>
</feature>
<reference evidence="2" key="2">
    <citation type="journal article" date="2023" name="IMA Fungus">
        <title>Comparative genomic study of the Penicillium genus elucidates a diverse pangenome and 15 lateral gene transfer events.</title>
        <authorList>
            <person name="Petersen C."/>
            <person name="Sorensen T."/>
            <person name="Nielsen M.R."/>
            <person name="Sondergaard T.E."/>
            <person name="Sorensen J.L."/>
            <person name="Fitzpatrick D.A."/>
            <person name="Frisvad J.C."/>
            <person name="Nielsen K.L."/>
        </authorList>
    </citation>
    <scope>NUCLEOTIDE SEQUENCE</scope>
    <source>
        <strain evidence="2">IBT 30761</strain>
    </source>
</reference>
<protein>
    <recommendedName>
        <fullName evidence="1">NAD(P)-binding domain-containing protein</fullName>
    </recommendedName>
</protein>
<gene>
    <name evidence="2" type="ORF">N7532_007068</name>
</gene>
<proteinExistence type="predicted"/>
<comment type="caution">
    <text evidence="2">The sequence shown here is derived from an EMBL/GenBank/DDBJ whole genome shotgun (WGS) entry which is preliminary data.</text>
</comment>
<dbReference type="SUPFAM" id="SSF51735">
    <property type="entry name" value="NAD(P)-binding Rossmann-fold domains"/>
    <property type="match status" value="1"/>
</dbReference>
<keyword evidence="3" id="KW-1185">Reference proteome</keyword>
<dbReference type="OrthoDB" id="10000533at2759"/>
<evidence type="ECO:0000313" key="2">
    <source>
        <dbReference type="EMBL" id="KAJ5100067.1"/>
    </source>
</evidence>
<dbReference type="InterPro" id="IPR036291">
    <property type="entry name" value="NAD(P)-bd_dom_sf"/>
</dbReference>
<accession>A0A9W9KCK4</accession>
<dbReference type="InterPro" id="IPR016040">
    <property type="entry name" value="NAD(P)-bd_dom"/>
</dbReference>